<organism evidence="2 3">
    <name type="scientific">Thermovibrio guaymasensis</name>
    <dbReference type="NCBI Taxonomy" id="240167"/>
    <lineage>
        <taxon>Bacteria</taxon>
        <taxon>Pseudomonadati</taxon>
        <taxon>Aquificota</taxon>
        <taxon>Aquificia</taxon>
        <taxon>Desulfurobacteriales</taxon>
        <taxon>Desulfurobacteriaceae</taxon>
        <taxon>Thermovibrio</taxon>
    </lineage>
</organism>
<dbReference type="RefSeq" id="WP_121169445.1">
    <property type="nucleotide sequence ID" value="NZ_RBIE01000001.1"/>
</dbReference>
<dbReference type="EMBL" id="RBIE01000001">
    <property type="protein sequence ID" value="RKQ63241.1"/>
    <property type="molecule type" value="Genomic_DNA"/>
</dbReference>
<evidence type="ECO:0000313" key="2">
    <source>
        <dbReference type="EMBL" id="RKQ63241.1"/>
    </source>
</evidence>
<accession>A0A420W7D7</accession>
<reference evidence="2 3" key="1">
    <citation type="submission" date="2018-10" db="EMBL/GenBank/DDBJ databases">
        <title>Genomic Encyclopedia of Type Strains, Phase IV (KMG-IV): sequencing the most valuable type-strain genomes for metagenomic binning, comparative biology and taxonomic classification.</title>
        <authorList>
            <person name="Goeker M."/>
        </authorList>
    </citation>
    <scope>NUCLEOTIDE SEQUENCE [LARGE SCALE GENOMIC DNA]</scope>
    <source>
        <strain evidence="2 3">DSM 15521</strain>
    </source>
</reference>
<sequence length="96" mass="11081">MIGKAQIGRLYWDLNSLSQMRSSKEAVKEFEAYLFHIFLKEAFDDSSSLFGNSFQGKFFKDMFAMELSQEIADTDPLKLASFFEEAIKRYKSIGGR</sequence>
<keyword evidence="2" id="KW-0966">Cell projection</keyword>
<keyword evidence="2" id="KW-0969">Cilium</keyword>
<keyword evidence="3" id="KW-1185">Reference proteome</keyword>
<name>A0A420W7D7_9BACT</name>
<dbReference type="Pfam" id="PF10135">
    <property type="entry name" value="Rod-binding"/>
    <property type="match status" value="1"/>
</dbReference>
<proteinExistence type="predicted"/>
<dbReference type="Proteomes" id="UP000280881">
    <property type="component" value="Unassembled WGS sequence"/>
</dbReference>
<evidence type="ECO:0000259" key="1">
    <source>
        <dbReference type="Pfam" id="PF10135"/>
    </source>
</evidence>
<dbReference type="OrthoDB" id="9796740at2"/>
<dbReference type="AlphaFoldDB" id="A0A420W7D7"/>
<protein>
    <submittedName>
        <fullName evidence="2">Flagellar protein FlgJ</fullName>
    </submittedName>
</protein>
<feature type="domain" description="Flagellar protein FlgJ N-terminal" evidence="1">
    <location>
        <begin position="42"/>
        <end position="80"/>
    </location>
</feature>
<keyword evidence="2" id="KW-0282">Flagellum</keyword>
<evidence type="ECO:0000313" key="3">
    <source>
        <dbReference type="Proteomes" id="UP000280881"/>
    </source>
</evidence>
<dbReference type="InterPro" id="IPR019301">
    <property type="entry name" value="Flagellar_prot_FlgJ_N"/>
</dbReference>
<comment type="caution">
    <text evidence="2">The sequence shown here is derived from an EMBL/GenBank/DDBJ whole genome shotgun (WGS) entry which is preliminary data.</text>
</comment>
<gene>
    <name evidence="2" type="ORF">C7457_0104</name>
</gene>